<dbReference type="EMBL" id="ML143587">
    <property type="protein sequence ID" value="TBU21661.1"/>
    <property type="molecule type" value="Genomic_DNA"/>
</dbReference>
<name>A0A4Q9M7M9_9APHY</name>
<feature type="domain" description="F-box" evidence="2">
    <location>
        <begin position="4"/>
        <end position="67"/>
    </location>
</feature>
<evidence type="ECO:0000256" key="1">
    <source>
        <dbReference type="SAM" id="MobiDB-lite"/>
    </source>
</evidence>
<evidence type="ECO:0000259" key="2">
    <source>
        <dbReference type="Pfam" id="PF12937"/>
    </source>
</evidence>
<protein>
    <recommendedName>
        <fullName evidence="2">F-box domain-containing protein</fullName>
    </recommendedName>
</protein>
<organism evidence="3">
    <name type="scientific">Dichomitus squalens</name>
    <dbReference type="NCBI Taxonomy" id="114155"/>
    <lineage>
        <taxon>Eukaryota</taxon>
        <taxon>Fungi</taxon>
        <taxon>Dikarya</taxon>
        <taxon>Basidiomycota</taxon>
        <taxon>Agaricomycotina</taxon>
        <taxon>Agaricomycetes</taxon>
        <taxon>Polyporales</taxon>
        <taxon>Polyporaceae</taxon>
        <taxon>Dichomitus</taxon>
    </lineage>
</organism>
<proteinExistence type="predicted"/>
<dbReference type="Proteomes" id="UP000292957">
    <property type="component" value="Unassembled WGS sequence"/>
</dbReference>
<feature type="compositionally biased region" description="Acidic residues" evidence="1">
    <location>
        <begin position="421"/>
        <end position="439"/>
    </location>
</feature>
<accession>A0A4Q9M7M9</accession>
<dbReference type="InterPro" id="IPR001810">
    <property type="entry name" value="F-box_dom"/>
</dbReference>
<feature type="region of interest" description="Disordered" evidence="1">
    <location>
        <begin position="421"/>
        <end position="441"/>
    </location>
</feature>
<dbReference type="AlphaFoldDB" id="A0A4Q9M7M9"/>
<sequence>MVPLPNEIIVEIFFFYNHSYDPLLDYSDEPPRWKILPQSWYNCRWIHLMLVCRRWREIGLSTRSLWRASRIGRKVEWLRLVLTRSGNLPVDLRFDESAPILLYTPLLVSHIHRFRSVFLHDTQMPHALPLLQAIFNADTSLPLLSGIDVSTAPGGRLDLSPTRFPALRSLRLSSKNIHWTPAMFHQLRRLDLNECTYRDSALTMSQMMDVLAECAELEHLRLRLFLSKLRQRPTTTNDRTPITFPKMRVLDICETPAVISRFLSRVQLSADIDVVEITGRMAEATEDLSDAFMSLLPADRSGLALLRSVRHGQIDCWIDSWALVGQAEQRSGPKMTIALEFARNPRDSIAFYLENAMREFATIFAGAPLTTLHVLGDHQYASRPGAWVRLFAAFPTIEYLEIVGSDKPLALVGALGQPLWEEDSDSDAGSETDSTDSADEPLVLPNLGAMSLEYLEWCPGLIEAMVTVFRRRVNRGMPKVDLGFRLETSDEDGFAGTMRECYEELESVTTGLDVDLYGSL</sequence>
<evidence type="ECO:0000313" key="3">
    <source>
        <dbReference type="EMBL" id="TBU21661.1"/>
    </source>
</evidence>
<gene>
    <name evidence="3" type="ORF">BD311DRAFT_869827</name>
</gene>
<dbReference type="OrthoDB" id="2754773at2759"/>
<dbReference type="Pfam" id="PF12937">
    <property type="entry name" value="F-box-like"/>
    <property type="match status" value="1"/>
</dbReference>
<reference evidence="3" key="1">
    <citation type="submission" date="2019-01" db="EMBL/GenBank/DDBJ databases">
        <title>Draft genome sequences of three monokaryotic isolates of the white-rot basidiomycete fungus Dichomitus squalens.</title>
        <authorList>
            <consortium name="DOE Joint Genome Institute"/>
            <person name="Lopez S.C."/>
            <person name="Andreopoulos B."/>
            <person name="Pangilinan J."/>
            <person name="Lipzen A."/>
            <person name="Riley R."/>
            <person name="Ahrendt S."/>
            <person name="Ng V."/>
            <person name="Barry K."/>
            <person name="Daum C."/>
            <person name="Grigoriev I.V."/>
            <person name="Hilden K.S."/>
            <person name="Makela M.R."/>
            <person name="de Vries R.P."/>
        </authorList>
    </citation>
    <scope>NUCLEOTIDE SEQUENCE [LARGE SCALE GENOMIC DNA]</scope>
    <source>
        <strain evidence="3">OM18370.1</strain>
    </source>
</reference>